<dbReference type="InterPro" id="IPR027385">
    <property type="entry name" value="Beta-barrel_OMP"/>
</dbReference>
<comment type="caution">
    <text evidence="4">The sequence shown here is derived from an EMBL/GenBank/DDBJ whole genome shotgun (WGS) entry which is preliminary data.</text>
</comment>
<sequence>MIIKRTLACLSAVSALFIANVSHAEMGPYVGIGGGFTQFDDDGFVKESTGDSDWDDSGTAYRFIAGYKFSENFSIEWTFQDYDYNEYGVDSVSEVDMQAWHVSGVLSYPIPESPFGPMEVFGKLGLGESDYLFSGRVNLGLGDQNNDGNVDTIPYKEQQTNESILLGGGAQFHINEDFRIRTELDITTFGLDVAYGINSDSFTSKDYQFYAVTASASLVYLF</sequence>
<reference evidence="5" key="1">
    <citation type="journal article" date="2019" name="Int. J. Syst. Evol. Microbiol.">
        <title>The Global Catalogue of Microorganisms (GCM) 10K type strain sequencing project: providing services to taxonomists for standard genome sequencing and annotation.</title>
        <authorList>
            <consortium name="The Broad Institute Genomics Platform"/>
            <consortium name="The Broad Institute Genome Sequencing Center for Infectious Disease"/>
            <person name="Wu L."/>
            <person name="Ma J."/>
        </authorList>
    </citation>
    <scope>NUCLEOTIDE SEQUENCE [LARGE SCALE GENOMIC DNA]</scope>
    <source>
        <strain evidence="5">JCM 17551</strain>
    </source>
</reference>
<keyword evidence="5" id="KW-1185">Reference proteome</keyword>
<feature type="domain" description="Outer membrane protein beta-barrel" evidence="3">
    <location>
        <begin position="7"/>
        <end position="214"/>
    </location>
</feature>
<dbReference type="Proteomes" id="UP001501565">
    <property type="component" value="Unassembled WGS sequence"/>
</dbReference>
<dbReference type="RefSeq" id="WP_344800818.1">
    <property type="nucleotide sequence ID" value="NZ_BAABBN010000017.1"/>
</dbReference>
<dbReference type="Pfam" id="PF13505">
    <property type="entry name" value="OMP_b-brl"/>
    <property type="match status" value="1"/>
</dbReference>
<accession>A0ABP7ND37</accession>
<proteinExistence type="predicted"/>
<evidence type="ECO:0000256" key="2">
    <source>
        <dbReference type="SAM" id="SignalP"/>
    </source>
</evidence>
<name>A0ABP7ND37_9GAMM</name>
<organism evidence="4 5">
    <name type="scientific">Litoribacillus peritrichatus</name>
    <dbReference type="NCBI Taxonomy" id="718191"/>
    <lineage>
        <taxon>Bacteria</taxon>
        <taxon>Pseudomonadati</taxon>
        <taxon>Pseudomonadota</taxon>
        <taxon>Gammaproteobacteria</taxon>
        <taxon>Oceanospirillales</taxon>
        <taxon>Oceanospirillaceae</taxon>
        <taxon>Litoribacillus</taxon>
    </lineage>
</organism>
<dbReference type="SUPFAM" id="SSF56925">
    <property type="entry name" value="OMPA-like"/>
    <property type="match status" value="1"/>
</dbReference>
<dbReference type="EMBL" id="BAABBN010000017">
    <property type="protein sequence ID" value="GAA3943369.1"/>
    <property type="molecule type" value="Genomic_DNA"/>
</dbReference>
<evidence type="ECO:0000259" key="3">
    <source>
        <dbReference type="Pfam" id="PF13505"/>
    </source>
</evidence>
<keyword evidence="1 2" id="KW-0732">Signal</keyword>
<feature type="signal peptide" evidence="2">
    <location>
        <begin position="1"/>
        <end position="24"/>
    </location>
</feature>
<feature type="chain" id="PRO_5047124447" description="Outer membrane protein beta-barrel domain-containing protein" evidence="2">
    <location>
        <begin position="25"/>
        <end position="222"/>
    </location>
</feature>
<dbReference type="InterPro" id="IPR011250">
    <property type="entry name" value="OMP/PagP_B-barrel"/>
</dbReference>
<dbReference type="Gene3D" id="2.40.160.20">
    <property type="match status" value="1"/>
</dbReference>
<evidence type="ECO:0000256" key="1">
    <source>
        <dbReference type="ARBA" id="ARBA00022729"/>
    </source>
</evidence>
<gene>
    <name evidence="4" type="ORF">GCM10022277_43960</name>
</gene>
<evidence type="ECO:0000313" key="5">
    <source>
        <dbReference type="Proteomes" id="UP001501565"/>
    </source>
</evidence>
<evidence type="ECO:0000313" key="4">
    <source>
        <dbReference type="EMBL" id="GAA3943369.1"/>
    </source>
</evidence>
<protein>
    <recommendedName>
        <fullName evidence="3">Outer membrane protein beta-barrel domain-containing protein</fullName>
    </recommendedName>
</protein>